<feature type="transmembrane region" description="Helical" evidence="1">
    <location>
        <begin position="94"/>
        <end position="112"/>
    </location>
</feature>
<feature type="transmembrane region" description="Helical" evidence="1">
    <location>
        <begin position="191"/>
        <end position="210"/>
    </location>
</feature>
<feature type="transmembrane region" description="Helical" evidence="1">
    <location>
        <begin position="18"/>
        <end position="37"/>
    </location>
</feature>
<dbReference type="EMBL" id="JABRWJ010000002">
    <property type="protein sequence ID" value="NRF66544.1"/>
    <property type="molecule type" value="Genomic_DNA"/>
</dbReference>
<accession>A0ABX2EBP3</accession>
<evidence type="ECO:0000313" key="3">
    <source>
        <dbReference type="EMBL" id="NRF66544.1"/>
    </source>
</evidence>
<keyword evidence="1" id="KW-1133">Transmembrane helix</keyword>
<feature type="transmembrane region" description="Helical" evidence="1">
    <location>
        <begin position="318"/>
        <end position="340"/>
    </location>
</feature>
<protein>
    <submittedName>
        <fullName evidence="3">Acyltransferase family protein</fullName>
    </submittedName>
</protein>
<dbReference type="InterPro" id="IPR050623">
    <property type="entry name" value="Glucan_succinyl_AcylTrfase"/>
</dbReference>
<keyword evidence="4" id="KW-1185">Reference proteome</keyword>
<reference evidence="3 4" key="1">
    <citation type="submission" date="2020-05" db="EMBL/GenBank/DDBJ databases">
        <title>Aquincola sp. isolate from soil.</title>
        <authorList>
            <person name="Han J."/>
            <person name="Kim D.-U."/>
        </authorList>
    </citation>
    <scope>NUCLEOTIDE SEQUENCE [LARGE SCALE GENOMIC DNA]</scope>
    <source>
        <strain evidence="3 4">S2</strain>
    </source>
</reference>
<keyword evidence="3" id="KW-0808">Transferase</keyword>
<keyword evidence="3" id="KW-0012">Acyltransferase</keyword>
<dbReference type="GO" id="GO:0016746">
    <property type="term" value="F:acyltransferase activity"/>
    <property type="evidence" value="ECO:0007669"/>
    <property type="project" value="UniProtKB-KW"/>
</dbReference>
<sequence>MSTDLPPPAAPRLYFLDWLRAAAFGLLILYHVGMYYVSWDWHIKSPHAGDTIEPLMRLSSPWRLALLFLISGAAMSMLLARRPAGFVRERSKRLLLPLALGMLVIVPPQAYLEVVHKVNYGGSYLDFMRLYLSGYGGFCRNVDCLILPTWNHLWFVAYLWVYCVALWALLKAWPSLLERLAARIDRQLGGWGMLLWPAALLALWRVLLAPRFPTTHALVDDVYSHALYFSVFLAGAVLARWGRWAAFERWRWIALAVALALWGLLAAYFAHYAGNLAPPEWLRPLQRVGYGTLQWLALVAAIGFAHRHWNHDHRWRATVVEAVFPVYLLHQTLIILAAWWLRPLGLSPAVEAPLLIAATAAGCVGGYLIVRRIGPLRVWFGLGWPTLQQAAAFDGQAASSRVTRAT</sequence>
<gene>
    <name evidence="3" type="ORF">HLB44_06080</name>
</gene>
<proteinExistence type="predicted"/>
<dbReference type="RefSeq" id="WP_173121670.1">
    <property type="nucleotide sequence ID" value="NZ_JABRWJ010000002.1"/>
</dbReference>
<feature type="transmembrane region" description="Helical" evidence="1">
    <location>
        <begin position="222"/>
        <end position="241"/>
    </location>
</feature>
<evidence type="ECO:0000313" key="4">
    <source>
        <dbReference type="Proteomes" id="UP000737171"/>
    </source>
</evidence>
<evidence type="ECO:0000259" key="2">
    <source>
        <dbReference type="Pfam" id="PF01757"/>
    </source>
</evidence>
<organism evidence="3 4">
    <name type="scientific">Pseudaquabacterium terrae</name>
    <dbReference type="NCBI Taxonomy" id="2732868"/>
    <lineage>
        <taxon>Bacteria</taxon>
        <taxon>Pseudomonadati</taxon>
        <taxon>Pseudomonadota</taxon>
        <taxon>Betaproteobacteria</taxon>
        <taxon>Burkholderiales</taxon>
        <taxon>Sphaerotilaceae</taxon>
        <taxon>Pseudaquabacterium</taxon>
    </lineage>
</organism>
<dbReference type="PANTHER" id="PTHR36927:SF3">
    <property type="entry name" value="GLUCANS BIOSYNTHESIS PROTEIN C"/>
    <property type="match status" value="1"/>
</dbReference>
<feature type="transmembrane region" description="Helical" evidence="1">
    <location>
        <begin position="152"/>
        <end position="170"/>
    </location>
</feature>
<name>A0ABX2EBP3_9BURK</name>
<keyword evidence="1" id="KW-0472">Membrane</keyword>
<dbReference type="Pfam" id="PF01757">
    <property type="entry name" value="Acyl_transf_3"/>
    <property type="match status" value="1"/>
</dbReference>
<dbReference type="PANTHER" id="PTHR36927">
    <property type="entry name" value="BLR4337 PROTEIN"/>
    <property type="match status" value="1"/>
</dbReference>
<evidence type="ECO:0000256" key="1">
    <source>
        <dbReference type="SAM" id="Phobius"/>
    </source>
</evidence>
<comment type="caution">
    <text evidence="3">The sequence shown here is derived from an EMBL/GenBank/DDBJ whole genome shotgun (WGS) entry which is preliminary data.</text>
</comment>
<feature type="domain" description="Acyltransferase 3" evidence="2">
    <location>
        <begin position="14"/>
        <end position="364"/>
    </location>
</feature>
<feature type="transmembrane region" description="Helical" evidence="1">
    <location>
        <begin position="352"/>
        <end position="370"/>
    </location>
</feature>
<feature type="transmembrane region" description="Helical" evidence="1">
    <location>
        <begin position="253"/>
        <end position="273"/>
    </location>
</feature>
<feature type="transmembrane region" description="Helical" evidence="1">
    <location>
        <begin position="64"/>
        <end position="82"/>
    </location>
</feature>
<dbReference type="InterPro" id="IPR002656">
    <property type="entry name" value="Acyl_transf_3_dom"/>
</dbReference>
<feature type="transmembrane region" description="Helical" evidence="1">
    <location>
        <begin position="288"/>
        <end position="306"/>
    </location>
</feature>
<dbReference type="Proteomes" id="UP000737171">
    <property type="component" value="Unassembled WGS sequence"/>
</dbReference>
<keyword evidence="1" id="KW-0812">Transmembrane</keyword>